<evidence type="ECO:0000313" key="7">
    <source>
        <dbReference type="EMBL" id="SEM50565.1"/>
    </source>
</evidence>
<feature type="transmembrane region" description="Helical" evidence="6">
    <location>
        <begin position="206"/>
        <end position="228"/>
    </location>
</feature>
<dbReference type="PANTHER" id="PTHR42770">
    <property type="entry name" value="AMINO ACID TRANSPORTER-RELATED"/>
    <property type="match status" value="1"/>
</dbReference>
<keyword evidence="3 6" id="KW-0812">Transmembrane</keyword>
<reference evidence="8" key="1">
    <citation type="submission" date="2016-10" db="EMBL/GenBank/DDBJ databases">
        <authorList>
            <person name="Varghese N."/>
        </authorList>
    </citation>
    <scope>NUCLEOTIDE SEQUENCE [LARGE SCALE GENOMIC DNA]</scope>
    <source>
        <strain evidence="8">DSM 45096 / BCRC 16803 / CGMCC 4.1857 / CIP 109030 / JCM 12277 / KCTC 19219 / NBRC 100920 / 33214</strain>
    </source>
</reference>
<dbReference type="InterPro" id="IPR050367">
    <property type="entry name" value="APC_superfamily"/>
</dbReference>
<feature type="transmembrane region" description="Helical" evidence="6">
    <location>
        <begin position="93"/>
        <end position="112"/>
    </location>
</feature>
<dbReference type="PANTHER" id="PTHR42770:SF7">
    <property type="entry name" value="MEMBRANE PROTEIN"/>
    <property type="match status" value="1"/>
</dbReference>
<dbReference type="Gene3D" id="1.20.1740.10">
    <property type="entry name" value="Amino acid/polyamine transporter I"/>
    <property type="match status" value="1"/>
</dbReference>
<proteinExistence type="predicted"/>
<sequence>MQDTTTAGSDRTMSRSIGTRDSLAVAASSIAATSSVGVGIGLIAGVVGLHLPGLMLLGFLPVLGIAVGYAQLNRVEPNCGNAYVWVGQSLSPWLGFLVGWINIVGTIVFLAYTTTLTGSALLQLGGEGGLHHLAGLALDPNSSGQSTAIGMVVLAAVTVTAMTGVAKATRFQTILLVFEYLVLLGFCGYGLFAGHQPFHLSWFDPFGAPSAGALAQGLVLALFCYWGFDSAFSVSEEVGDPRQASRGGILSLVLVLGIFLLAGLSFQRVLPLDDLAGNGATGLMFFGDRLARQPLAALPLVALTFSLVSSLQASVIPTARGLFAMGRDGTMGQVWTRLHPRFGTPARGTALIGLTGAAVAAVSLVLPTVNQLIGAAVNAIGVVVALGYALTAIACAWRFRSHLRTAPRRALLSVVVPLVSALALLFVGGTLCWTLATSTDHFALDANNGWFELLTPALIIVTGLVAAAWAKWGRRSAYFTTGRGTDADSLPALDADAGTTATAGATTSLEGISA</sequence>
<feature type="transmembrane region" description="Helical" evidence="6">
    <location>
        <begin position="448"/>
        <end position="470"/>
    </location>
</feature>
<keyword evidence="2" id="KW-1003">Cell membrane</keyword>
<dbReference type="PIRSF" id="PIRSF006060">
    <property type="entry name" value="AA_transporter"/>
    <property type="match status" value="1"/>
</dbReference>
<dbReference type="InterPro" id="IPR002293">
    <property type="entry name" value="AA/rel_permease1"/>
</dbReference>
<feature type="transmembrane region" description="Helical" evidence="6">
    <location>
        <begin position="148"/>
        <end position="166"/>
    </location>
</feature>
<name>A0A1H7YX67_STRJI</name>
<feature type="transmembrane region" description="Helical" evidence="6">
    <location>
        <begin position="296"/>
        <end position="323"/>
    </location>
</feature>
<dbReference type="eggNOG" id="COG0531">
    <property type="taxonomic scope" value="Bacteria"/>
</dbReference>
<evidence type="ECO:0000256" key="6">
    <source>
        <dbReference type="SAM" id="Phobius"/>
    </source>
</evidence>
<dbReference type="OrthoDB" id="138827at2"/>
<dbReference type="Pfam" id="PF13520">
    <property type="entry name" value="AA_permease_2"/>
    <property type="match status" value="1"/>
</dbReference>
<dbReference type="EMBL" id="FOAZ01000031">
    <property type="protein sequence ID" value="SEM50565.1"/>
    <property type="molecule type" value="Genomic_DNA"/>
</dbReference>
<feature type="transmembrane region" description="Helical" evidence="6">
    <location>
        <begin position="23"/>
        <end position="47"/>
    </location>
</feature>
<feature type="transmembrane region" description="Helical" evidence="6">
    <location>
        <begin position="173"/>
        <end position="194"/>
    </location>
</feature>
<evidence type="ECO:0000256" key="5">
    <source>
        <dbReference type="ARBA" id="ARBA00023136"/>
    </source>
</evidence>
<evidence type="ECO:0000313" key="8">
    <source>
        <dbReference type="Proteomes" id="UP000183015"/>
    </source>
</evidence>
<dbReference type="Proteomes" id="UP000183015">
    <property type="component" value="Unassembled WGS sequence"/>
</dbReference>
<protein>
    <submittedName>
        <fullName evidence="7">Amino acid transporter</fullName>
    </submittedName>
</protein>
<dbReference type="AlphaFoldDB" id="A0A1H7YX67"/>
<keyword evidence="4 6" id="KW-1133">Transmembrane helix</keyword>
<dbReference type="GO" id="GO:0022857">
    <property type="term" value="F:transmembrane transporter activity"/>
    <property type="evidence" value="ECO:0007669"/>
    <property type="project" value="InterPro"/>
</dbReference>
<evidence type="ECO:0000256" key="1">
    <source>
        <dbReference type="ARBA" id="ARBA00004651"/>
    </source>
</evidence>
<accession>A0A1H7YX67</accession>
<feature type="transmembrane region" description="Helical" evidence="6">
    <location>
        <begin position="53"/>
        <end position="72"/>
    </location>
</feature>
<keyword evidence="5 6" id="KW-0472">Membrane</keyword>
<evidence type="ECO:0000256" key="4">
    <source>
        <dbReference type="ARBA" id="ARBA00022989"/>
    </source>
</evidence>
<dbReference type="RefSeq" id="WP_042452717.1">
    <property type="nucleotide sequence ID" value="NZ_BBPN01000026.1"/>
</dbReference>
<feature type="transmembrane region" description="Helical" evidence="6">
    <location>
        <begin position="249"/>
        <end position="266"/>
    </location>
</feature>
<evidence type="ECO:0000256" key="3">
    <source>
        <dbReference type="ARBA" id="ARBA00022692"/>
    </source>
</evidence>
<organism evidence="7 8">
    <name type="scientific">Streptacidiphilus jiangxiensis</name>
    <dbReference type="NCBI Taxonomy" id="235985"/>
    <lineage>
        <taxon>Bacteria</taxon>
        <taxon>Bacillati</taxon>
        <taxon>Actinomycetota</taxon>
        <taxon>Actinomycetes</taxon>
        <taxon>Kitasatosporales</taxon>
        <taxon>Streptomycetaceae</taxon>
        <taxon>Streptacidiphilus</taxon>
    </lineage>
</organism>
<dbReference type="GO" id="GO:0005886">
    <property type="term" value="C:plasma membrane"/>
    <property type="evidence" value="ECO:0007669"/>
    <property type="project" value="UniProtKB-SubCell"/>
</dbReference>
<feature type="transmembrane region" description="Helical" evidence="6">
    <location>
        <begin position="344"/>
        <end position="366"/>
    </location>
</feature>
<feature type="transmembrane region" description="Helical" evidence="6">
    <location>
        <begin position="411"/>
        <end position="436"/>
    </location>
</feature>
<feature type="transmembrane region" description="Helical" evidence="6">
    <location>
        <begin position="372"/>
        <end position="399"/>
    </location>
</feature>
<evidence type="ECO:0000256" key="2">
    <source>
        <dbReference type="ARBA" id="ARBA00022475"/>
    </source>
</evidence>
<gene>
    <name evidence="7" type="ORF">SAMN05414137_13132</name>
</gene>
<dbReference type="STRING" id="235985.SAMN05414137_13132"/>
<comment type="subcellular location">
    <subcellularLocation>
        <location evidence="1">Cell membrane</location>
        <topology evidence="1">Multi-pass membrane protein</topology>
    </subcellularLocation>
</comment>
<keyword evidence="8" id="KW-1185">Reference proteome</keyword>